<keyword evidence="3" id="KW-1185">Reference proteome</keyword>
<gene>
    <name evidence="2" type="ORF">QEZ40_006652</name>
</gene>
<evidence type="ECO:0000313" key="3">
    <source>
        <dbReference type="Proteomes" id="UP001223390"/>
    </source>
</evidence>
<protein>
    <submittedName>
        <fullName evidence="2">Peptidase</fullName>
    </submittedName>
</protein>
<evidence type="ECO:0000256" key="1">
    <source>
        <dbReference type="SAM" id="MobiDB-lite"/>
    </source>
</evidence>
<evidence type="ECO:0000313" key="2">
    <source>
        <dbReference type="EMBL" id="MDK9495624.1"/>
    </source>
</evidence>
<name>A0ABT7GPU9_9ACTN</name>
<organism evidence="2 3">
    <name type="scientific">Streptomyces katrae</name>
    <dbReference type="NCBI Taxonomy" id="68223"/>
    <lineage>
        <taxon>Bacteria</taxon>
        <taxon>Bacillati</taxon>
        <taxon>Actinomycetota</taxon>
        <taxon>Actinomycetes</taxon>
        <taxon>Kitasatosporales</taxon>
        <taxon>Streptomycetaceae</taxon>
        <taxon>Streptomyces</taxon>
    </lineage>
</organism>
<reference evidence="2 3" key="1">
    <citation type="submission" date="2023-05" db="EMBL/GenBank/DDBJ databases">
        <title>Sequencing and Assembly of Streptomyces sp. NP73.</title>
        <authorList>
            <person name="Konwar A.N."/>
            <person name="Saikia K."/>
            <person name="Thakur D."/>
        </authorList>
    </citation>
    <scope>NUCLEOTIDE SEQUENCE [LARGE SCALE GENOMIC DNA]</scope>
    <source>
        <strain evidence="2 3">NP73</strain>
    </source>
</reference>
<proteinExistence type="predicted"/>
<comment type="caution">
    <text evidence="2">The sequence shown here is derived from an EMBL/GenBank/DDBJ whole genome shotgun (WGS) entry which is preliminary data.</text>
</comment>
<accession>A0ABT7GPU9</accession>
<feature type="compositionally biased region" description="Low complexity" evidence="1">
    <location>
        <begin position="303"/>
        <end position="314"/>
    </location>
</feature>
<dbReference type="EMBL" id="JASITI010000007">
    <property type="protein sequence ID" value="MDK9495624.1"/>
    <property type="molecule type" value="Genomic_DNA"/>
</dbReference>
<feature type="region of interest" description="Disordered" evidence="1">
    <location>
        <begin position="297"/>
        <end position="330"/>
    </location>
</feature>
<sequence>MRTTTTGTTTTTTAFFDQTRRQLARLGLPDGDPQLTPDSDAVFADGGHFRIEVPTVNSVEAAERLLRESRRRGFTVNRITETRGMYRHTAREIGEYVALGEEFGAEVLMSVGPRAVNDIGAGAQTPEGARIGYRLRGQEQIVRAVEDVKRGIGLGVRGFVVYDEGLLWVLGRLRTAGELPAGIHLKVSAHCGQGNPASAQMLEMLGANSFNPVRDLTLPMIAALRQAVTVPLDLHVDNPRSSGGFIRTYEAPDIVRVAAPVYLKTGNSALDGHGVSPTPAQLDDILRQVELVTEFVGRHHPGARQSRAGSAARSLEAAGSIPAPGRRTEV</sequence>
<dbReference type="RefSeq" id="WP_285341195.1">
    <property type="nucleotide sequence ID" value="NZ_JASITI010000007.1"/>
</dbReference>
<dbReference type="Proteomes" id="UP001223390">
    <property type="component" value="Unassembled WGS sequence"/>
</dbReference>